<dbReference type="InterPro" id="IPR017452">
    <property type="entry name" value="GPCR_Rhodpsn_7TM"/>
</dbReference>
<evidence type="ECO:0000313" key="10">
    <source>
        <dbReference type="EMBL" id="EHH18108.1"/>
    </source>
</evidence>
<evidence type="ECO:0000256" key="4">
    <source>
        <dbReference type="ARBA" id="ARBA00023040"/>
    </source>
</evidence>
<dbReference type="InterPro" id="IPR026234">
    <property type="entry name" value="MRGPCRFAMILY"/>
</dbReference>
<evidence type="ECO:0000256" key="5">
    <source>
        <dbReference type="ARBA" id="ARBA00023136"/>
    </source>
</evidence>
<keyword evidence="3 8" id="KW-1133">Transmembrane helix</keyword>
<feature type="transmembrane region" description="Helical" evidence="8">
    <location>
        <begin position="60"/>
        <end position="86"/>
    </location>
</feature>
<dbReference type="PRINTS" id="PR02108">
    <property type="entry name" value="MRGPCRFAMILY"/>
</dbReference>
<dbReference type="EMBL" id="CM001256">
    <property type="protein sequence ID" value="EHH18108.1"/>
    <property type="molecule type" value="Genomic_DNA"/>
</dbReference>
<feature type="transmembrane region" description="Helical" evidence="8">
    <location>
        <begin position="210"/>
        <end position="232"/>
    </location>
</feature>
<dbReference type="PROSITE" id="PS50262">
    <property type="entry name" value="G_PROTEIN_RECEP_F1_2"/>
    <property type="match status" value="1"/>
</dbReference>
<feature type="non-terminal residue" evidence="10">
    <location>
        <position position="326"/>
    </location>
</feature>
<name>G7MRD5_MACMU</name>
<keyword evidence="6" id="KW-0675">Receptor</keyword>
<keyword evidence="5 8" id="KW-0472">Membrane</keyword>
<evidence type="ECO:0000256" key="6">
    <source>
        <dbReference type="ARBA" id="ARBA00023170"/>
    </source>
</evidence>
<gene>
    <name evidence="10" type="ORF">EGK_14648</name>
</gene>
<evidence type="ECO:0000256" key="1">
    <source>
        <dbReference type="ARBA" id="ARBA00004651"/>
    </source>
</evidence>
<dbReference type="GO" id="GO:0005886">
    <property type="term" value="C:plasma membrane"/>
    <property type="evidence" value="ECO:0007669"/>
    <property type="project" value="UniProtKB-SubCell"/>
</dbReference>
<reference evidence="10" key="1">
    <citation type="journal article" date="2011" name="Nat. Biotechnol.">
        <title>Genome sequencing and comparison of two nonhuman primate animal models, the cynomolgus and Chinese rhesus macaques.</title>
        <authorList>
            <person name="Yan G."/>
            <person name="Zhang G."/>
            <person name="Fang X."/>
            <person name="Zhang Y."/>
            <person name="Li C."/>
            <person name="Ling F."/>
            <person name="Cooper D.N."/>
            <person name="Li Q."/>
            <person name="Li Y."/>
            <person name="van Gool A.J."/>
            <person name="Du H."/>
            <person name="Chen J."/>
            <person name="Chen R."/>
            <person name="Zhang P."/>
            <person name="Huang Z."/>
            <person name="Thompson J.R."/>
            <person name="Meng Y."/>
            <person name="Bai Y."/>
            <person name="Wang J."/>
            <person name="Zhuo M."/>
            <person name="Wang T."/>
            <person name="Huang Y."/>
            <person name="Wei L."/>
            <person name="Li J."/>
            <person name="Wang Z."/>
            <person name="Hu H."/>
            <person name="Yang P."/>
            <person name="Le L."/>
            <person name="Stenson P.D."/>
            <person name="Li B."/>
            <person name="Liu X."/>
            <person name="Ball E.V."/>
            <person name="An N."/>
            <person name="Huang Q."/>
            <person name="Zhang Y."/>
            <person name="Fan W."/>
            <person name="Zhang X."/>
            <person name="Li Y."/>
            <person name="Wang W."/>
            <person name="Katze M.G."/>
            <person name="Su B."/>
            <person name="Nielsen R."/>
            <person name="Yang H."/>
            <person name="Wang J."/>
            <person name="Wang X."/>
            <person name="Wang J."/>
        </authorList>
    </citation>
    <scope>NUCLEOTIDE SEQUENCE [LARGE SCALE GENOMIC DNA]</scope>
    <source>
        <strain evidence="10">CR-5</strain>
    </source>
</reference>
<dbReference type="SUPFAM" id="SSF81321">
    <property type="entry name" value="Family A G protein-coupled receptor-like"/>
    <property type="match status" value="1"/>
</dbReference>
<feature type="transmembrane region" description="Helical" evidence="8">
    <location>
        <begin position="106"/>
        <end position="125"/>
    </location>
</feature>
<accession>G7MRD5</accession>
<evidence type="ECO:0000256" key="3">
    <source>
        <dbReference type="ARBA" id="ARBA00022989"/>
    </source>
</evidence>
<proteinExistence type="predicted"/>
<feature type="transmembrane region" description="Helical" evidence="8">
    <location>
        <begin position="24"/>
        <end position="48"/>
    </location>
</feature>
<organism evidence="10">
    <name type="scientific">Macaca mulatta</name>
    <name type="common">Rhesus macaque</name>
    <dbReference type="NCBI Taxonomy" id="9544"/>
    <lineage>
        <taxon>Eukaryota</taxon>
        <taxon>Metazoa</taxon>
        <taxon>Chordata</taxon>
        <taxon>Craniata</taxon>
        <taxon>Vertebrata</taxon>
        <taxon>Euteleostomi</taxon>
        <taxon>Mammalia</taxon>
        <taxon>Eutheria</taxon>
        <taxon>Euarchontoglires</taxon>
        <taxon>Primates</taxon>
        <taxon>Haplorrhini</taxon>
        <taxon>Catarrhini</taxon>
        <taxon>Cercopithecidae</taxon>
        <taxon>Cercopithecinae</taxon>
        <taxon>Macaca</taxon>
    </lineage>
</organism>
<dbReference type="AlphaFoldDB" id="G7MRD5"/>
<keyword evidence="7" id="KW-0807">Transducer</keyword>
<comment type="subcellular location">
    <subcellularLocation>
        <location evidence="1">Cell membrane</location>
        <topology evidence="1">Multi-pass membrane protein</topology>
    </subcellularLocation>
</comment>
<keyword evidence="2 8" id="KW-0812">Transmembrane</keyword>
<dbReference type="CDD" id="cd15113">
    <property type="entry name" value="7tmA_MAS1L"/>
    <property type="match status" value="1"/>
</dbReference>
<feature type="non-terminal residue" evidence="10">
    <location>
        <position position="1"/>
    </location>
</feature>
<dbReference type="Proteomes" id="UP000013456">
    <property type="component" value="Chromosome 4"/>
</dbReference>
<evidence type="ECO:0000256" key="8">
    <source>
        <dbReference type="SAM" id="Phobius"/>
    </source>
</evidence>
<protein>
    <recommendedName>
        <fullName evidence="9">G-protein coupled receptors family 1 profile domain-containing protein</fullName>
    </recommendedName>
</protein>
<evidence type="ECO:0000259" key="9">
    <source>
        <dbReference type="PROSITE" id="PS50262"/>
    </source>
</evidence>
<dbReference type="Gene3D" id="1.20.1070.10">
    <property type="entry name" value="Rhodopsin 7-helix transmembrane proteins"/>
    <property type="match status" value="1"/>
</dbReference>
<feature type="transmembrane region" description="Helical" evidence="8">
    <location>
        <begin position="137"/>
        <end position="155"/>
    </location>
</feature>
<feature type="transmembrane region" description="Helical" evidence="8">
    <location>
        <begin position="175"/>
        <end position="198"/>
    </location>
</feature>
<dbReference type="InterPro" id="IPR000276">
    <property type="entry name" value="GPCR_Rhodpsn"/>
</dbReference>
<feature type="domain" description="G-protein coupled receptors family 1 profile" evidence="9">
    <location>
        <begin position="39"/>
        <end position="260"/>
    </location>
</feature>
<dbReference type="PANTHER" id="PTHR11334">
    <property type="entry name" value="MAS-RELATED G-PROTEIN COUPLED RECEPTOR"/>
    <property type="match status" value="1"/>
</dbReference>
<evidence type="ECO:0000256" key="2">
    <source>
        <dbReference type="ARBA" id="ARBA00022692"/>
    </source>
</evidence>
<dbReference type="PRINTS" id="PR00237">
    <property type="entry name" value="GPCRRHODOPSN"/>
</dbReference>
<keyword evidence="4" id="KW-0297">G-protein coupled receptor</keyword>
<feature type="transmembrane region" description="Helical" evidence="8">
    <location>
        <begin position="244"/>
        <end position="266"/>
    </location>
</feature>
<dbReference type="PANTHER" id="PTHR11334:SF22">
    <property type="entry name" value="MAS-RELATED G-PROTEIN COUPLED RECEPTOR MRG-RELATED"/>
    <property type="match status" value="1"/>
</dbReference>
<evidence type="ECO:0000256" key="7">
    <source>
        <dbReference type="ARBA" id="ARBA00023224"/>
    </source>
</evidence>
<dbReference type="GO" id="GO:0004930">
    <property type="term" value="F:G protein-coupled receptor activity"/>
    <property type="evidence" value="ECO:0007669"/>
    <property type="project" value="UniProtKB-KW"/>
</dbReference>
<sequence length="326" mass="35910">KGTETPGHMNMSHTGGEWLVGKQVVFILTVLVALCGLVGNGVVCWLLCSQVRSNPYMAYILNLATADMVNLSCVTVILLEKILVLYHQVTLQVAVFLEPVSYFSDTVGLCLLVAMSIESLLCVLCPTWCCHRPKRTSAMMSALSWALGLSLHVVSQVCEYWEKGLACDQFHAGFIIFHMLICLVMGISSLTLTIRSLCCLKKCSPIRIYHIARFVAISFLIWGLPLVVPVYLPGEEYLTFAFDLLLLLSMVVSMAQSAIYFLAGYLQRKRHGESLKVVLLRALLNEMEGGGDKGSQPCGVCPIIQPKPKGHLAHLANSYPKASVHY</sequence>